<evidence type="ECO:0000313" key="1">
    <source>
        <dbReference type="EMBL" id="KIY48470.1"/>
    </source>
</evidence>
<gene>
    <name evidence="1" type="ORF">FISHEDRAFT_31269</name>
</gene>
<evidence type="ECO:0000313" key="2">
    <source>
        <dbReference type="Proteomes" id="UP000054144"/>
    </source>
</evidence>
<sequence length="91" mass="10626">LTWDNFPWPMVRRPKAPDDITKVGISAYILSPHYPGLDPTKSDRDRIKDHIRRWHPDRFETKVLPRVVEADRERVQEGAGSVVRGLNDLLR</sequence>
<dbReference type="Proteomes" id="UP000054144">
    <property type="component" value="Unassembled WGS sequence"/>
</dbReference>
<name>A0A0D7ACT6_9AGAR</name>
<accession>A0A0D7ACT6</accession>
<protein>
    <submittedName>
        <fullName evidence="1">Uncharacterized protein</fullName>
    </submittedName>
</protein>
<keyword evidence="2" id="KW-1185">Reference proteome</keyword>
<organism evidence="1 2">
    <name type="scientific">Fistulina hepatica ATCC 64428</name>
    <dbReference type="NCBI Taxonomy" id="1128425"/>
    <lineage>
        <taxon>Eukaryota</taxon>
        <taxon>Fungi</taxon>
        <taxon>Dikarya</taxon>
        <taxon>Basidiomycota</taxon>
        <taxon>Agaricomycotina</taxon>
        <taxon>Agaricomycetes</taxon>
        <taxon>Agaricomycetidae</taxon>
        <taxon>Agaricales</taxon>
        <taxon>Fistulinaceae</taxon>
        <taxon>Fistulina</taxon>
    </lineage>
</organism>
<dbReference type="EMBL" id="KN881833">
    <property type="protein sequence ID" value="KIY48470.1"/>
    <property type="molecule type" value="Genomic_DNA"/>
</dbReference>
<proteinExistence type="predicted"/>
<reference evidence="1 2" key="1">
    <citation type="journal article" date="2015" name="Fungal Genet. Biol.">
        <title>Evolution of novel wood decay mechanisms in Agaricales revealed by the genome sequences of Fistulina hepatica and Cylindrobasidium torrendii.</title>
        <authorList>
            <person name="Floudas D."/>
            <person name="Held B.W."/>
            <person name="Riley R."/>
            <person name="Nagy L.G."/>
            <person name="Koehler G."/>
            <person name="Ransdell A.S."/>
            <person name="Younus H."/>
            <person name="Chow J."/>
            <person name="Chiniquy J."/>
            <person name="Lipzen A."/>
            <person name="Tritt A."/>
            <person name="Sun H."/>
            <person name="Haridas S."/>
            <person name="LaButti K."/>
            <person name="Ohm R.A."/>
            <person name="Kues U."/>
            <person name="Blanchette R.A."/>
            <person name="Grigoriev I.V."/>
            <person name="Minto R.E."/>
            <person name="Hibbett D.S."/>
        </authorList>
    </citation>
    <scope>NUCLEOTIDE SEQUENCE [LARGE SCALE GENOMIC DNA]</scope>
    <source>
        <strain evidence="1 2">ATCC 64428</strain>
    </source>
</reference>
<dbReference type="OrthoDB" id="412109at2759"/>
<feature type="non-terminal residue" evidence="1">
    <location>
        <position position="1"/>
    </location>
</feature>
<dbReference type="AlphaFoldDB" id="A0A0D7ACT6"/>
<feature type="non-terminal residue" evidence="1">
    <location>
        <position position="91"/>
    </location>
</feature>